<protein>
    <submittedName>
        <fullName evidence="2">Uncharacterized protein</fullName>
    </submittedName>
</protein>
<organism evidence="2 3">
    <name type="scientific">Arctia plantaginis</name>
    <name type="common">Wood tiger moth</name>
    <name type="synonym">Phalaena plantaginis</name>
    <dbReference type="NCBI Taxonomy" id="874455"/>
    <lineage>
        <taxon>Eukaryota</taxon>
        <taxon>Metazoa</taxon>
        <taxon>Ecdysozoa</taxon>
        <taxon>Arthropoda</taxon>
        <taxon>Hexapoda</taxon>
        <taxon>Insecta</taxon>
        <taxon>Pterygota</taxon>
        <taxon>Neoptera</taxon>
        <taxon>Endopterygota</taxon>
        <taxon>Lepidoptera</taxon>
        <taxon>Glossata</taxon>
        <taxon>Ditrysia</taxon>
        <taxon>Noctuoidea</taxon>
        <taxon>Erebidae</taxon>
        <taxon>Arctiinae</taxon>
        <taxon>Arctia</taxon>
    </lineage>
</organism>
<feature type="region of interest" description="Disordered" evidence="1">
    <location>
        <begin position="52"/>
        <end position="71"/>
    </location>
</feature>
<dbReference type="Proteomes" id="UP000494106">
    <property type="component" value="Unassembled WGS sequence"/>
</dbReference>
<evidence type="ECO:0000313" key="3">
    <source>
        <dbReference type="Proteomes" id="UP000494106"/>
    </source>
</evidence>
<evidence type="ECO:0000256" key="1">
    <source>
        <dbReference type="SAM" id="MobiDB-lite"/>
    </source>
</evidence>
<dbReference type="AlphaFoldDB" id="A0A8S0Z4F3"/>
<keyword evidence="3" id="KW-1185">Reference proteome</keyword>
<feature type="region of interest" description="Disordered" evidence="1">
    <location>
        <begin position="1"/>
        <end position="27"/>
    </location>
</feature>
<evidence type="ECO:0000313" key="2">
    <source>
        <dbReference type="EMBL" id="CAB3226764.1"/>
    </source>
</evidence>
<comment type="caution">
    <text evidence="2">The sequence shown here is derived from an EMBL/GenBank/DDBJ whole genome shotgun (WGS) entry which is preliminary data.</text>
</comment>
<sequence length="159" mass="17749">MPRIRPKNGAQEPRPTPEASGLGLPCPGRARLKKDLCATGLWRRQKSIVLESTRGCASSHSETPYQQSGQLQGHTTAAKVVLGVSMGRRKCDKETWWWNNTVQTKTRVKKTLSKKWQASGSPEDHDAYIAAKRATKRAVARARSDHFHPLYEKLESSEG</sequence>
<gene>
    <name evidence="2" type="ORF">APLA_LOCUS3071</name>
</gene>
<name>A0A8S0Z4F3_ARCPL</name>
<feature type="compositionally biased region" description="Polar residues" evidence="1">
    <location>
        <begin position="55"/>
        <end position="71"/>
    </location>
</feature>
<accession>A0A8S0Z4F3</accession>
<reference evidence="2 3" key="1">
    <citation type="submission" date="2020-04" db="EMBL/GenBank/DDBJ databases">
        <authorList>
            <person name="Wallbank WR R."/>
            <person name="Pardo Diaz C."/>
            <person name="Kozak K."/>
            <person name="Martin S."/>
            <person name="Jiggins C."/>
            <person name="Moest M."/>
            <person name="Warren A I."/>
            <person name="Byers J.R.P. K."/>
            <person name="Montejo-Kovacevich G."/>
            <person name="Yen C E."/>
        </authorList>
    </citation>
    <scope>NUCLEOTIDE SEQUENCE [LARGE SCALE GENOMIC DNA]</scope>
</reference>
<proteinExistence type="predicted"/>
<dbReference type="EMBL" id="CADEBC010000232">
    <property type="protein sequence ID" value="CAB3226764.1"/>
    <property type="molecule type" value="Genomic_DNA"/>
</dbReference>
<dbReference type="OrthoDB" id="418748at2759"/>